<feature type="domain" description="PH" evidence="3">
    <location>
        <begin position="304"/>
        <end position="406"/>
    </location>
</feature>
<reference evidence="6" key="1">
    <citation type="submission" date="2020-05" db="EMBL/GenBank/DDBJ databases">
        <title>Phylogenomic resolution of chytrid fungi.</title>
        <authorList>
            <person name="Stajich J.E."/>
            <person name="Amses K."/>
            <person name="Simmons R."/>
            <person name="Seto K."/>
            <person name="Myers J."/>
            <person name="Bonds A."/>
            <person name="Quandt C.A."/>
            <person name="Barry K."/>
            <person name="Liu P."/>
            <person name="Grigoriev I."/>
            <person name="Longcore J.E."/>
            <person name="James T.Y."/>
        </authorList>
    </citation>
    <scope>NUCLEOTIDE SEQUENCE</scope>
    <source>
        <strain evidence="6">JEL0513</strain>
    </source>
</reference>
<dbReference type="EMBL" id="JADGJH010002251">
    <property type="protein sequence ID" value="KAJ3100966.1"/>
    <property type="molecule type" value="Genomic_DNA"/>
</dbReference>
<feature type="coiled-coil region" evidence="2">
    <location>
        <begin position="137"/>
        <end position="171"/>
    </location>
</feature>
<feature type="domain" description="C2" evidence="4">
    <location>
        <begin position="420"/>
        <end position="539"/>
    </location>
</feature>
<evidence type="ECO:0000259" key="5">
    <source>
        <dbReference type="PROSITE" id="PS51741"/>
    </source>
</evidence>
<feature type="non-terminal residue" evidence="6">
    <location>
        <position position="542"/>
    </location>
</feature>
<dbReference type="Pfam" id="PF00168">
    <property type="entry name" value="C2"/>
    <property type="match status" value="1"/>
</dbReference>
<proteinExistence type="predicted"/>
<dbReference type="PANTHER" id="PTHR15735:SF21">
    <property type="entry name" value="PROTEIN NERVOUS WRECK"/>
    <property type="match status" value="1"/>
</dbReference>
<dbReference type="InterPro" id="IPR001060">
    <property type="entry name" value="FCH_dom"/>
</dbReference>
<dbReference type="SUPFAM" id="SSF50729">
    <property type="entry name" value="PH domain-like"/>
    <property type="match status" value="1"/>
</dbReference>
<dbReference type="SUPFAM" id="SSF49562">
    <property type="entry name" value="C2 domain (Calcium/lipid-binding domain, CaLB)"/>
    <property type="match status" value="1"/>
</dbReference>
<dbReference type="InterPro" id="IPR001849">
    <property type="entry name" value="PH_domain"/>
</dbReference>
<sequence length="542" mass="62398">MSGIDQSVFVYVDESIKQCKELAAFIKQRQNAEVDYAKALLKITTNFQRKSNSNSHGRMGAGIGLNMNANSEQGEFAKNMLLRSSIWQLFDEMVTDAENVALAQLQKVKCTNQDILVPFVSYIKEMESVRKEHIESVQSYTKQVEDVCNDLKKAKKELELVQLQTIELSSKAEKASLKDRDLEKLSLKVTASVEKRAKCQETVKYYRDVCNEAQSKYFNILLPNLCQDILVKEEERSFAALRVMTDYLYIENLHLKAINDSTCVIIGHAQSVEISVDSKEIVDKLIRKEVTHRHQMNFENHADHVYSSQFLVKRGIVVNDWTSQHCILTKDKYLDFYNPDQLDMPHSSITLRESTVVQLDPSFFNRPNCVQVACNSNQTGRDIVNLCFANEIEMKKWFEIISQLCFCCQACGSERGHNIPSEFFEISSETEEESKILRRLELGIIEAKDLVMEDYGLRILMNPVVTVQVGDLRIAKTRPKEGDSPFWGEEFAFDDVRPHVNSIQLTVGHYNRLRRPMEIGYVEIPLDPIRGNKKTEEWYQLR</sequence>
<evidence type="ECO:0000259" key="4">
    <source>
        <dbReference type="PROSITE" id="PS50004"/>
    </source>
</evidence>
<feature type="domain" description="F-BAR" evidence="5">
    <location>
        <begin position="1"/>
        <end position="277"/>
    </location>
</feature>
<name>A0AAD5SVE8_9FUNG</name>
<keyword evidence="1 2" id="KW-0175">Coiled coil</keyword>
<evidence type="ECO:0000313" key="6">
    <source>
        <dbReference type="EMBL" id="KAJ3100966.1"/>
    </source>
</evidence>
<evidence type="ECO:0000256" key="2">
    <source>
        <dbReference type="SAM" id="Coils"/>
    </source>
</evidence>
<dbReference type="InterPro" id="IPR000008">
    <property type="entry name" value="C2_dom"/>
</dbReference>
<dbReference type="Gene3D" id="2.30.29.30">
    <property type="entry name" value="Pleckstrin-homology domain (PH domain)/Phosphotyrosine-binding domain (PTB)"/>
    <property type="match status" value="1"/>
</dbReference>
<evidence type="ECO:0000259" key="3">
    <source>
        <dbReference type="PROSITE" id="PS50003"/>
    </source>
</evidence>
<dbReference type="PANTHER" id="PTHR15735">
    <property type="entry name" value="FCH AND DOUBLE SH3 DOMAINS PROTEIN"/>
    <property type="match status" value="1"/>
</dbReference>
<dbReference type="InterPro" id="IPR011993">
    <property type="entry name" value="PH-like_dom_sf"/>
</dbReference>
<dbReference type="Gene3D" id="1.20.1270.60">
    <property type="entry name" value="Arfaptin homology (AH) domain/BAR domain"/>
    <property type="match status" value="1"/>
</dbReference>
<dbReference type="PROSITE" id="PS51741">
    <property type="entry name" value="F_BAR"/>
    <property type="match status" value="1"/>
</dbReference>
<gene>
    <name evidence="6" type="primary">RASA1</name>
    <name evidence="6" type="ORF">HK100_004628</name>
</gene>
<dbReference type="Pfam" id="PF00611">
    <property type="entry name" value="FCH"/>
    <property type="match status" value="1"/>
</dbReference>
<dbReference type="PROSITE" id="PS50004">
    <property type="entry name" value="C2"/>
    <property type="match status" value="1"/>
</dbReference>
<dbReference type="SUPFAM" id="SSF103657">
    <property type="entry name" value="BAR/IMD domain-like"/>
    <property type="match status" value="1"/>
</dbReference>
<evidence type="ECO:0000313" key="7">
    <source>
        <dbReference type="Proteomes" id="UP001211907"/>
    </source>
</evidence>
<keyword evidence="7" id="KW-1185">Reference proteome</keyword>
<organism evidence="6 7">
    <name type="scientific">Physocladia obscura</name>
    <dbReference type="NCBI Taxonomy" id="109957"/>
    <lineage>
        <taxon>Eukaryota</taxon>
        <taxon>Fungi</taxon>
        <taxon>Fungi incertae sedis</taxon>
        <taxon>Chytridiomycota</taxon>
        <taxon>Chytridiomycota incertae sedis</taxon>
        <taxon>Chytridiomycetes</taxon>
        <taxon>Chytridiales</taxon>
        <taxon>Chytriomycetaceae</taxon>
        <taxon>Physocladia</taxon>
    </lineage>
</organism>
<dbReference type="InterPro" id="IPR027267">
    <property type="entry name" value="AH/BAR_dom_sf"/>
</dbReference>
<comment type="caution">
    <text evidence="6">The sequence shown here is derived from an EMBL/GenBank/DDBJ whole genome shotgun (WGS) entry which is preliminary data.</text>
</comment>
<dbReference type="Gene3D" id="2.60.40.150">
    <property type="entry name" value="C2 domain"/>
    <property type="match status" value="1"/>
</dbReference>
<dbReference type="SMART" id="SM00239">
    <property type="entry name" value="C2"/>
    <property type="match status" value="1"/>
</dbReference>
<evidence type="ECO:0000256" key="1">
    <source>
        <dbReference type="PROSITE-ProRule" id="PRU01077"/>
    </source>
</evidence>
<dbReference type="InterPro" id="IPR035892">
    <property type="entry name" value="C2_domain_sf"/>
</dbReference>
<protein>
    <submittedName>
        <fullName evidence="6">Ras GTPase-activating protein 1</fullName>
    </submittedName>
</protein>
<dbReference type="PROSITE" id="PS50003">
    <property type="entry name" value="PH_DOMAIN"/>
    <property type="match status" value="1"/>
</dbReference>
<dbReference type="Proteomes" id="UP001211907">
    <property type="component" value="Unassembled WGS sequence"/>
</dbReference>
<dbReference type="Pfam" id="PF00169">
    <property type="entry name" value="PH"/>
    <property type="match status" value="1"/>
</dbReference>
<accession>A0AAD5SVE8</accession>
<dbReference type="AlphaFoldDB" id="A0AAD5SVE8"/>
<dbReference type="InterPro" id="IPR031160">
    <property type="entry name" value="F_BAR_dom"/>
</dbReference>
<dbReference type="SMART" id="SM00233">
    <property type="entry name" value="PH"/>
    <property type="match status" value="1"/>
</dbReference>